<accession>A0ABU5J513</accession>
<proteinExistence type="inferred from homology"/>
<keyword evidence="10" id="KW-0406">Ion transport</keyword>
<evidence type="ECO:0000256" key="7">
    <source>
        <dbReference type="ARBA" id="ARBA00035120"/>
    </source>
</evidence>
<evidence type="ECO:0000256" key="1">
    <source>
        <dbReference type="ARBA" id="ARBA00004651"/>
    </source>
</evidence>
<organism evidence="11 12">
    <name type="scientific">Robertmurraya mangrovi</name>
    <dbReference type="NCBI Taxonomy" id="3098077"/>
    <lineage>
        <taxon>Bacteria</taxon>
        <taxon>Bacillati</taxon>
        <taxon>Bacillota</taxon>
        <taxon>Bacilli</taxon>
        <taxon>Bacillales</taxon>
        <taxon>Bacillaceae</taxon>
        <taxon>Robertmurraya</taxon>
    </lineage>
</organism>
<keyword evidence="12" id="KW-1185">Reference proteome</keyword>
<dbReference type="EMBL" id="JAXOFX010000027">
    <property type="protein sequence ID" value="MDZ5474498.1"/>
    <property type="molecule type" value="Genomic_DNA"/>
</dbReference>
<feature type="binding site" evidence="10">
    <location>
        <position position="78"/>
    </location>
    <ligand>
        <name>Na(+)</name>
        <dbReference type="ChEBI" id="CHEBI:29101"/>
        <note>structural</note>
    </ligand>
</feature>
<keyword evidence="10" id="KW-0479">Metal-binding</keyword>
<feature type="transmembrane region" description="Helical" evidence="10">
    <location>
        <begin position="96"/>
        <end position="118"/>
    </location>
</feature>
<dbReference type="InterPro" id="IPR003691">
    <property type="entry name" value="FluC"/>
</dbReference>
<dbReference type="NCBIfam" id="TIGR00494">
    <property type="entry name" value="crcB"/>
    <property type="match status" value="1"/>
</dbReference>
<keyword evidence="5 10" id="KW-0472">Membrane</keyword>
<dbReference type="PANTHER" id="PTHR28259:SF1">
    <property type="entry name" value="FLUORIDE EXPORT PROTEIN 1-RELATED"/>
    <property type="match status" value="1"/>
</dbReference>
<name>A0ABU5J513_9BACI</name>
<comment type="function">
    <text evidence="9 10">Fluoride-specific ion channel. Important for reducing fluoride concentration in the cell, thus reducing its toxicity.</text>
</comment>
<comment type="catalytic activity">
    <reaction evidence="8">
        <text>fluoride(in) = fluoride(out)</text>
        <dbReference type="Rhea" id="RHEA:76159"/>
        <dbReference type="ChEBI" id="CHEBI:17051"/>
    </reaction>
    <physiologicalReaction direction="left-to-right" evidence="8">
        <dbReference type="Rhea" id="RHEA:76160"/>
    </physiologicalReaction>
</comment>
<keyword evidence="3 10" id="KW-0812">Transmembrane</keyword>
<feature type="transmembrane region" description="Helical" evidence="10">
    <location>
        <begin position="5"/>
        <end position="26"/>
    </location>
</feature>
<evidence type="ECO:0000256" key="8">
    <source>
        <dbReference type="ARBA" id="ARBA00035585"/>
    </source>
</evidence>
<keyword evidence="4 10" id="KW-1133">Transmembrane helix</keyword>
<dbReference type="HAMAP" id="MF_00454">
    <property type="entry name" value="FluC"/>
    <property type="match status" value="1"/>
</dbReference>
<protein>
    <recommendedName>
        <fullName evidence="10">Fluoride-specific ion channel FluC</fullName>
    </recommendedName>
</protein>
<evidence type="ECO:0000256" key="6">
    <source>
        <dbReference type="ARBA" id="ARBA00023303"/>
    </source>
</evidence>
<evidence type="ECO:0000256" key="2">
    <source>
        <dbReference type="ARBA" id="ARBA00022475"/>
    </source>
</evidence>
<comment type="activity regulation">
    <text evidence="10">Na(+) is not transported, but it plays an essential structural role and its presence is essential for fluoride channel function.</text>
</comment>
<keyword evidence="2 10" id="KW-1003">Cell membrane</keyword>
<reference evidence="11 12" key="1">
    <citation type="submission" date="2023-11" db="EMBL/GenBank/DDBJ databases">
        <title>Bacillus jintuensis, isolated from a mudflat on the Beibu Gulf coast.</title>
        <authorList>
            <person name="Li M."/>
        </authorList>
    </citation>
    <scope>NUCLEOTIDE SEQUENCE [LARGE SCALE GENOMIC DNA]</scope>
    <source>
        <strain evidence="11 12">31A1R</strain>
    </source>
</reference>
<keyword evidence="10" id="KW-0915">Sodium</keyword>
<comment type="similarity">
    <text evidence="7 10">Belongs to the fluoride channel Fluc/FEX (TC 1.A.43) family.</text>
</comment>
<dbReference type="Proteomes" id="UP001290455">
    <property type="component" value="Unassembled WGS sequence"/>
</dbReference>
<evidence type="ECO:0000313" key="11">
    <source>
        <dbReference type="EMBL" id="MDZ5474498.1"/>
    </source>
</evidence>
<keyword evidence="10" id="KW-0813">Transport</keyword>
<evidence type="ECO:0000256" key="5">
    <source>
        <dbReference type="ARBA" id="ARBA00023136"/>
    </source>
</evidence>
<comment type="caution">
    <text evidence="11">The sequence shown here is derived from an EMBL/GenBank/DDBJ whole genome shotgun (WGS) entry which is preliminary data.</text>
</comment>
<feature type="binding site" evidence="10">
    <location>
        <position position="75"/>
    </location>
    <ligand>
        <name>Na(+)</name>
        <dbReference type="ChEBI" id="CHEBI:29101"/>
        <note>structural</note>
    </ligand>
</feature>
<keyword evidence="6 10" id="KW-0407">Ion channel</keyword>
<dbReference type="Pfam" id="PF02537">
    <property type="entry name" value="CRCB"/>
    <property type="match status" value="1"/>
</dbReference>
<comment type="subcellular location">
    <subcellularLocation>
        <location evidence="1 10">Cell membrane</location>
        <topology evidence="1 10">Multi-pass membrane protein</topology>
    </subcellularLocation>
</comment>
<evidence type="ECO:0000256" key="3">
    <source>
        <dbReference type="ARBA" id="ARBA00022692"/>
    </source>
</evidence>
<evidence type="ECO:0000256" key="9">
    <source>
        <dbReference type="ARBA" id="ARBA00049940"/>
    </source>
</evidence>
<dbReference type="PANTHER" id="PTHR28259">
    <property type="entry name" value="FLUORIDE EXPORT PROTEIN 1-RELATED"/>
    <property type="match status" value="1"/>
</dbReference>
<evidence type="ECO:0000313" key="12">
    <source>
        <dbReference type="Proteomes" id="UP001290455"/>
    </source>
</evidence>
<dbReference type="RefSeq" id="WP_322448780.1">
    <property type="nucleotide sequence ID" value="NZ_JAXOFX010000027.1"/>
</dbReference>
<evidence type="ECO:0000256" key="10">
    <source>
        <dbReference type="HAMAP-Rule" id="MF_00454"/>
    </source>
</evidence>
<evidence type="ECO:0000256" key="4">
    <source>
        <dbReference type="ARBA" id="ARBA00022989"/>
    </source>
</evidence>
<sequence>MFIYLLVGLGGAIGSVLRYLLFLLTFHHAETSFPYGTLIANLVGAFFLGWFTKNFISTNKIKPEFASAIGTGLIGSFTTFSTLSNETIALFQNHHYISAFIYLFLSIFGGLFLAYIGLYQKGETEQVGENK</sequence>
<gene>
    <name evidence="10 11" type="primary">crcB</name>
    <name evidence="10" type="synonym">fluC</name>
    <name evidence="11" type="ORF">SM124_22745</name>
</gene>
<feature type="transmembrane region" description="Helical" evidence="10">
    <location>
        <begin position="32"/>
        <end position="52"/>
    </location>
</feature>
<feature type="transmembrane region" description="Helical" evidence="10">
    <location>
        <begin position="64"/>
        <end position="84"/>
    </location>
</feature>